<dbReference type="AlphaFoldDB" id="A0A1H9NX51"/>
<dbReference type="EMBL" id="FOFB01000040">
    <property type="protein sequence ID" value="SER40508.1"/>
    <property type="molecule type" value="Genomic_DNA"/>
</dbReference>
<evidence type="ECO:0000313" key="1">
    <source>
        <dbReference type="EMBL" id="SER40508.1"/>
    </source>
</evidence>
<protein>
    <submittedName>
        <fullName evidence="1">Uncharacterized protein</fullName>
    </submittedName>
</protein>
<keyword evidence="2" id="KW-1185">Reference proteome</keyword>
<accession>A0A1H9NX51</accession>
<dbReference type="PROSITE" id="PS51257">
    <property type="entry name" value="PROKAR_LIPOPROTEIN"/>
    <property type="match status" value="1"/>
</dbReference>
<name>A0A1H9NX51_9BACT</name>
<dbReference type="RefSeq" id="WP_090173311.1">
    <property type="nucleotide sequence ID" value="NZ_FOFB01000040.1"/>
</dbReference>
<dbReference type="OrthoDB" id="1493748at2"/>
<gene>
    <name evidence="1" type="ORF">SAMN05444359_14035</name>
</gene>
<sequence length="173" mass="19533">MLTLFRFSFSLVFVSLLFFSCDKEHTVLPVPDGSSFVKEHNQYLPKGDLSIRHAFEAEGEIPAASFFVEEGHDFRTLSFTFKGSNGSEEIYRKFNVGVSDDFSFPAKIDKAKIIYLESRIFVANLDDDSYYSFVVPIPGNADNLFPDYDYFTSVTIGTETITPDLLKVANDCL</sequence>
<proteinExistence type="predicted"/>
<dbReference type="Proteomes" id="UP000199021">
    <property type="component" value="Unassembled WGS sequence"/>
</dbReference>
<organism evidence="1 2">
    <name type="scientific">Neolewinella agarilytica</name>
    <dbReference type="NCBI Taxonomy" id="478744"/>
    <lineage>
        <taxon>Bacteria</taxon>
        <taxon>Pseudomonadati</taxon>
        <taxon>Bacteroidota</taxon>
        <taxon>Saprospiria</taxon>
        <taxon>Saprospirales</taxon>
        <taxon>Lewinellaceae</taxon>
        <taxon>Neolewinella</taxon>
    </lineage>
</organism>
<reference evidence="2" key="1">
    <citation type="submission" date="2016-10" db="EMBL/GenBank/DDBJ databases">
        <authorList>
            <person name="Varghese N."/>
            <person name="Submissions S."/>
        </authorList>
    </citation>
    <scope>NUCLEOTIDE SEQUENCE [LARGE SCALE GENOMIC DNA]</scope>
    <source>
        <strain evidence="2">DSM 24740</strain>
    </source>
</reference>
<evidence type="ECO:0000313" key="2">
    <source>
        <dbReference type="Proteomes" id="UP000199021"/>
    </source>
</evidence>
<dbReference type="InParanoid" id="A0A1H9NX51"/>